<evidence type="ECO:0000313" key="4">
    <source>
        <dbReference type="Proteomes" id="UP000001542"/>
    </source>
</evidence>
<dbReference type="GO" id="GO:0032956">
    <property type="term" value="P:regulation of actin cytoskeleton organization"/>
    <property type="evidence" value="ECO:0000318"/>
    <property type="project" value="GO_Central"/>
</dbReference>
<keyword evidence="1" id="KW-0812">Transmembrane</keyword>
<keyword evidence="1" id="KW-1133">Transmembrane helix</keyword>
<dbReference type="KEGG" id="tva:4761797"/>
<evidence type="ECO:0000313" key="3">
    <source>
        <dbReference type="EMBL" id="EAY03949.1"/>
    </source>
</evidence>
<dbReference type="PROSITE" id="PS50222">
    <property type="entry name" value="EF_HAND_2"/>
    <property type="match status" value="1"/>
</dbReference>
<dbReference type="GO" id="GO:0005829">
    <property type="term" value="C:cytosol"/>
    <property type="evidence" value="ECO:0000318"/>
    <property type="project" value="GO_Central"/>
</dbReference>
<dbReference type="STRING" id="5722.A2ETR8"/>
<feature type="domain" description="EF-hand" evidence="2">
    <location>
        <begin position="148"/>
        <end position="183"/>
    </location>
</feature>
<dbReference type="RefSeq" id="XP_001316172.1">
    <property type="nucleotide sequence ID" value="XM_001316137.1"/>
</dbReference>
<organism evidence="3 4">
    <name type="scientific">Trichomonas vaginalis (strain ATCC PRA-98 / G3)</name>
    <dbReference type="NCBI Taxonomy" id="412133"/>
    <lineage>
        <taxon>Eukaryota</taxon>
        <taxon>Metamonada</taxon>
        <taxon>Parabasalia</taxon>
        <taxon>Trichomonadida</taxon>
        <taxon>Trichomonadidae</taxon>
        <taxon>Trichomonas</taxon>
    </lineage>
</organism>
<feature type="transmembrane region" description="Helical" evidence="1">
    <location>
        <begin position="362"/>
        <end position="383"/>
    </location>
</feature>
<dbReference type="InParanoid" id="A2ETR8"/>
<dbReference type="EMBL" id="DS113489">
    <property type="protein sequence ID" value="EAY03949.1"/>
    <property type="molecule type" value="Genomic_DNA"/>
</dbReference>
<accession>A2ETR8</accession>
<reference evidence="3" key="1">
    <citation type="submission" date="2006-10" db="EMBL/GenBank/DDBJ databases">
        <authorList>
            <person name="Amadeo P."/>
            <person name="Zhao Q."/>
            <person name="Wortman J."/>
            <person name="Fraser-Liggett C."/>
            <person name="Carlton J."/>
        </authorList>
    </citation>
    <scope>NUCLEOTIDE SEQUENCE</scope>
    <source>
        <strain evidence="3">G3</strain>
    </source>
</reference>
<name>A2ETR8_TRIV3</name>
<dbReference type="AlphaFoldDB" id="A2ETR8"/>
<evidence type="ECO:0000259" key="2">
    <source>
        <dbReference type="PROSITE" id="PS50222"/>
    </source>
</evidence>
<dbReference type="GO" id="GO:0019901">
    <property type="term" value="F:protein kinase binding"/>
    <property type="evidence" value="ECO:0000318"/>
    <property type="project" value="GO_Central"/>
</dbReference>
<gene>
    <name evidence="3" type="ORF">TVAG_314790</name>
</gene>
<dbReference type="VEuPathDB" id="TrichDB:TVAG_314790"/>
<dbReference type="VEuPathDB" id="TrichDB:TVAGG3_0046020"/>
<dbReference type="SMR" id="A2ETR8"/>
<dbReference type="GO" id="GO:0005886">
    <property type="term" value="C:plasma membrane"/>
    <property type="evidence" value="ECO:0000318"/>
    <property type="project" value="GO_Central"/>
</dbReference>
<dbReference type="InterPro" id="IPR011992">
    <property type="entry name" value="EF-hand-dom_pair"/>
</dbReference>
<dbReference type="InterPro" id="IPR002048">
    <property type="entry name" value="EF_hand_dom"/>
</dbReference>
<dbReference type="GO" id="GO:0007165">
    <property type="term" value="P:signal transduction"/>
    <property type="evidence" value="ECO:0000318"/>
    <property type="project" value="GO_Central"/>
</dbReference>
<keyword evidence="1" id="KW-0472">Membrane</keyword>
<sequence length="385" mass="44485">MKNQSTNLFPIPRIMITGSDQKLIDVFVNECAKHFKGKMDSTFNRIYKIIIGNRITYIQNNWCDLQHDPSLKIILTENGAFEPPKTKHPHLVIQINEKLLPERVAGDIHILSYKIISQEMLHSCLSYSIAYHDCFLFGLHSRGEVKPIVKLLLRRVFRTLDTNFDGKIQMSDLSDFHRKFFGVPLDNQDMLTFFKALHDGSEPANVYQFIRSSITFDLFLQLMQYLVSKGYGSSVLQIIRCPDYYYYFDPSVNCQELFFGGHEPQKLKNASIAVEFLHQVYQDFNGERIMQQVNDEFSLCGGTPERFANVREMGEETWISRWIDWSAVNPSDACRHILSFGFPPEMIYEAFDVPKPDNSTSVTLIAGISSGLLACSALWYYFYKH</sequence>
<dbReference type="GO" id="GO:0005509">
    <property type="term" value="F:calcium ion binding"/>
    <property type="evidence" value="ECO:0007669"/>
    <property type="project" value="InterPro"/>
</dbReference>
<dbReference type="SUPFAM" id="SSF47473">
    <property type="entry name" value="EF-hand"/>
    <property type="match status" value="1"/>
</dbReference>
<dbReference type="Gene3D" id="1.10.238.10">
    <property type="entry name" value="EF-hand"/>
    <property type="match status" value="1"/>
</dbReference>
<evidence type="ECO:0000256" key="1">
    <source>
        <dbReference type="SAM" id="Phobius"/>
    </source>
</evidence>
<proteinExistence type="predicted"/>
<keyword evidence="4" id="KW-1185">Reference proteome</keyword>
<dbReference type="OrthoDB" id="10544122at2759"/>
<reference evidence="3" key="2">
    <citation type="journal article" date="2007" name="Science">
        <title>Draft genome sequence of the sexually transmitted pathogen Trichomonas vaginalis.</title>
        <authorList>
            <person name="Carlton J.M."/>
            <person name="Hirt R.P."/>
            <person name="Silva J.C."/>
            <person name="Delcher A.L."/>
            <person name="Schatz M."/>
            <person name="Zhao Q."/>
            <person name="Wortman J.R."/>
            <person name="Bidwell S.L."/>
            <person name="Alsmark U.C.M."/>
            <person name="Besteiro S."/>
            <person name="Sicheritz-Ponten T."/>
            <person name="Noel C.J."/>
            <person name="Dacks J.B."/>
            <person name="Foster P.G."/>
            <person name="Simillion C."/>
            <person name="Van de Peer Y."/>
            <person name="Miranda-Saavedra D."/>
            <person name="Barton G.J."/>
            <person name="Westrop G.D."/>
            <person name="Mueller S."/>
            <person name="Dessi D."/>
            <person name="Fiori P.L."/>
            <person name="Ren Q."/>
            <person name="Paulsen I."/>
            <person name="Zhang H."/>
            <person name="Bastida-Corcuera F.D."/>
            <person name="Simoes-Barbosa A."/>
            <person name="Brown M.T."/>
            <person name="Hayes R.D."/>
            <person name="Mukherjee M."/>
            <person name="Okumura C.Y."/>
            <person name="Schneider R."/>
            <person name="Smith A.J."/>
            <person name="Vanacova S."/>
            <person name="Villalvazo M."/>
            <person name="Haas B.J."/>
            <person name="Pertea M."/>
            <person name="Feldblyum T.V."/>
            <person name="Utterback T.R."/>
            <person name="Shu C.L."/>
            <person name="Osoegawa K."/>
            <person name="de Jong P.J."/>
            <person name="Hrdy I."/>
            <person name="Horvathova L."/>
            <person name="Zubacova Z."/>
            <person name="Dolezal P."/>
            <person name="Malik S.B."/>
            <person name="Logsdon J.M. Jr."/>
            <person name="Henze K."/>
            <person name="Gupta A."/>
            <person name="Wang C.C."/>
            <person name="Dunne R.L."/>
            <person name="Upcroft J.A."/>
            <person name="Upcroft P."/>
            <person name="White O."/>
            <person name="Salzberg S.L."/>
            <person name="Tang P."/>
            <person name="Chiu C.-H."/>
            <person name="Lee Y.-S."/>
            <person name="Embley T.M."/>
            <person name="Coombs G.H."/>
            <person name="Mottram J.C."/>
            <person name="Tachezy J."/>
            <person name="Fraser-Liggett C.M."/>
            <person name="Johnson P.J."/>
        </authorList>
    </citation>
    <scope>NUCLEOTIDE SEQUENCE [LARGE SCALE GENOMIC DNA]</scope>
    <source>
        <strain evidence="3">G3</strain>
    </source>
</reference>
<dbReference type="Proteomes" id="UP000001542">
    <property type="component" value="Unassembled WGS sequence"/>
</dbReference>
<dbReference type="GO" id="GO:0003924">
    <property type="term" value="F:GTPase activity"/>
    <property type="evidence" value="ECO:0000318"/>
    <property type="project" value="GO_Central"/>
</dbReference>
<dbReference type="GO" id="GO:0007015">
    <property type="term" value="P:actin filament organization"/>
    <property type="evidence" value="ECO:0000318"/>
    <property type="project" value="GO_Central"/>
</dbReference>
<protein>
    <recommendedName>
        <fullName evidence="2">EF-hand domain-containing protein</fullName>
    </recommendedName>
</protein>
<dbReference type="GO" id="GO:0005525">
    <property type="term" value="F:GTP binding"/>
    <property type="evidence" value="ECO:0000318"/>
    <property type="project" value="GO_Central"/>
</dbReference>